<sequence>MHFVTTLEPLLMGDNGYVSWGVAAPEYGVFT</sequence>
<comment type="caution">
    <text evidence="1">The sequence shown here is derived from an EMBL/GenBank/DDBJ whole genome shotgun (WGS) entry which is preliminary data.</text>
</comment>
<accession>X1KF63</accession>
<feature type="non-terminal residue" evidence="1">
    <location>
        <position position="31"/>
    </location>
</feature>
<gene>
    <name evidence="1" type="ORF">S06H3_08001</name>
</gene>
<name>X1KF63_9ZZZZ</name>
<reference evidence="1" key="1">
    <citation type="journal article" date="2014" name="Front. Microbiol.">
        <title>High frequency of phylogenetically diverse reductive dehalogenase-homologous genes in deep subseafloor sedimentary metagenomes.</title>
        <authorList>
            <person name="Kawai M."/>
            <person name="Futagami T."/>
            <person name="Toyoda A."/>
            <person name="Takaki Y."/>
            <person name="Nishi S."/>
            <person name="Hori S."/>
            <person name="Arai W."/>
            <person name="Tsubouchi T."/>
            <person name="Morono Y."/>
            <person name="Uchiyama I."/>
            <person name="Ito T."/>
            <person name="Fujiyama A."/>
            <person name="Inagaki F."/>
            <person name="Takami H."/>
        </authorList>
    </citation>
    <scope>NUCLEOTIDE SEQUENCE</scope>
    <source>
        <strain evidence="1">Expedition CK06-06</strain>
    </source>
</reference>
<evidence type="ECO:0000313" key="1">
    <source>
        <dbReference type="EMBL" id="GAI05293.1"/>
    </source>
</evidence>
<dbReference type="AlphaFoldDB" id="X1KF63"/>
<proteinExistence type="predicted"/>
<organism evidence="1">
    <name type="scientific">marine sediment metagenome</name>
    <dbReference type="NCBI Taxonomy" id="412755"/>
    <lineage>
        <taxon>unclassified sequences</taxon>
        <taxon>metagenomes</taxon>
        <taxon>ecological metagenomes</taxon>
    </lineage>
</organism>
<protein>
    <submittedName>
        <fullName evidence="1">Uncharacterized protein</fullName>
    </submittedName>
</protein>
<dbReference type="EMBL" id="BARV01003313">
    <property type="protein sequence ID" value="GAI05293.1"/>
    <property type="molecule type" value="Genomic_DNA"/>
</dbReference>